<dbReference type="GO" id="GO:0004312">
    <property type="term" value="F:fatty acid synthase activity"/>
    <property type="evidence" value="ECO:0007669"/>
    <property type="project" value="TreeGrafter"/>
</dbReference>
<dbReference type="HOGENOM" id="CLU_1282963_0_0_1"/>
<evidence type="ECO:0000313" key="4">
    <source>
        <dbReference type="Proteomes" id="UP000002035"/>
    </source>
</evidence>
<dbReference type="SUPFAM" id="SSF55048">
    <property type="entry name" value="Probable ACP-binding domain of malonyl-CoA ACP transacylase"/>
    <property type="match status" value="1"/>
</dbReference>
<evidence type="ECO:0000313" key="3">
    <source>
        <dbReference type="EMBL" id="EEQ32671.1"/>
    </source>
</evidence>
<dbReference type="EMBL" id="DS995705">
    <property type="protein sequence ID" value="EEQ32671.1"/>
    <property type="molecule type" value="Genomic_DNA"/>
</dbReference>
<dbReference type="STRING" id="554155.C5FS18"/>
<gene>
    <name evidence="3" type="ORF">MCYG_05490</name>
</gene>
<dbReference type="GO" id="GO:0006633">
    <property type="term" value="P:fatty acid biosynthetic process"/>
    <property type="evidence" value="ECO:0007669"/>
    <property type="project" value="TreeGrafter"/>
</dbReference>
<dbReference type="SUPFAM" id="SSF52151">
    <property type="entry name" value="FabD/lysophospholipase-like"/>
    <property type="match status" value="1"/>
</dbReference>
<proteinExistence type="predicted"/>
<dbReference type="PANTHER" id="PTHR43775">
    <property type="entry name" value="FATTY ACID SYNTHASE"/>
    <property type="match status" value="1"/>
</dbReference>
<dbReference type="GO" id="GO:0044550">
    <property type="term" value="P:secondary metabolite biosynthetic process"/>
    <property type="evidence" value="ECO:0007669"/>
    <property type="project" value="TreeGrafter"/>
</dbReference>
<dbReference type="InterPro" id="IPR050091">
    <property type="entry name" value="PKS_NRPS_Biosynth_Enz"/>
</dbReference>
<keyword evidence="4" id="KW-1185">Reference proteome</keyword>
<organism evidence="3 4">
    <name type="scientific">Arthroderma otae (strain ATCC MYA-4605 / CBS 113480)</name>
    <name type="common">Microsporum canis</name>
    <dbReference type="NCBI Taxonomy" id="554155"/>
    <lineage>
        <taxon>Eukaryota</taxon>
        <taxon>Fungi</taxon>
        <taxon>Dikarya</taxon>
        <taxon>Ascomycota</taxon>
        <taxon>Pezizomycotina</taxon>
        <taxon>Eurotiomycetes</taxon>
        <taxon>Eurotiomycetidae</taxon>
        <taxon>Onygenales</taxon>
        <taxon>Arthrodermataceae</taxon>
        <taxon>Microsporum</taxon>
    </lineage>
</organism>
<dbReference type="RefSeq" id="XP_002845621.1">
    <property type="nucleotide sequence ID" value="XM_002845575.1"/>
</dbReference>
<dbReference type="Gene3D" id="3.40.366.10">
    <property type="entry name" value="Malonyl-Coenzyme A Acyl Carrier Protein, domain 2"/>
    <property type="match status" value="1"/>
</dbReference>
<dbReference type="SMART" id="SM00827">
    <property type="entry name" value="PKS_AT"/>
    <property type="match status" value="1"/>
</dbReference>
<protein>
    <recommendedName>
        <fullName evidence="2">Malonyl-CoA:ACP transacylase (MAT) domain-containing protein</fullName>
    </recommendedName>
</protein>
<dbReference type="PANTHER" id="PTHR43775:SF29">
    <property type="entry name" value="ASPERFURANONE POLYKETIDE SYNTHASE AFOG-RELATED"/>
    <property type="match status" value="1"/>
</dbReference>
<dbReference type="InterPro" id="IPR014043">
    <property type="entry name" value="Acyl_transferase_dom"/>
</dbReference>
<dbReference type="Proteomes" id="UP000002035">
    <property type="component" value="Unassembled WGS sequence"/>
</dbReference>
<reference evidence="4" key="1">
    <citation type="journal article" date="2012" name="MBio">
        <title>Comparative genome analysis of Trichophyton rubrum and related dermatophytes reveals candidate genes involved in infection.</title>
        <authorList>
            <person name="Martinez D.A."/>
            <person name="Oliver B.G."/>
            <person name="Graeser Y."/>
            <person name="Goldberg J.M."/>
            <person name="Li W."/>
            <person name="Martinez-Rossi N.M."/>
            <person name="Monod M."/>
            <person name="Shelest E."/>
            <person name="Barton R.C."/>
            <person name="Birch E."/>
            <person name="Brakhage A.A."/>
            <person name="Chen Z."/>
            <person name="Gurr S.J."/>
            <person name="Heiman D."/>
            <person name="Heitman J."/>
            <person name="Kosti I."/>
            <person name="Rossi A."/>
            <person name="Saif S."/>
            <person name="Samalova M."/>
            <person name="Saunders C.W."/>
            <person name="Shea T."/>
            <person name="Summerbell R.C."/>
            <person name="Xu J."/>
            <person name="Young S."/>
            <person name="Zeng Q."/>
            <person name="Birren B.W."/>
            <person name="Cuomo C.A."/>
            <person name="White T.C."/>
        </authorList>
    </citation>
    <scope>NUCLEOTIDE SEQUENCE [LARGE SCALE GENOMIC DNA]</scope>
    <source>
        <strain evidence="4">ATCC MYA-4605 / CBS 113480</strain>
    </source>
</reference>
<dbReference type="OrthoDB" id="3799328at2759"/>
<keyword evidence="1" id="KW-0808">Transferase</keyword>
<dbReference type="eggNOG" id="KOG1202">
    <property type="taxonomic scope" value="Eukaryota"/>
</dbReference>
<dbReference type="VEuPathDB" id="FungiDB:MCYG_05490"/>
<evidence type="ECO:0000256" key="1">
    <source>
        <dbReference type="ARBA" id="ARBA00022679"/>
    </source>
</evidence>
<evidence type="ECO:0000259" key="2">
    <source>
        <dbReference type="SMART" id="SM00827"/>
    </source>
</evidence>
<dbReference type="InterPro" id="IPR016035">
    <property type="entry name" value="Acyl_Trfase/lysoPLipase"/>
</dbReference>
<dbReference type="InterPro" id="IPR001227">
    <property type="entry name" value="Ac_transferase_dom_sf"/>
</dbReference>
<dbReference type="AlphaFoldDB" id="C5FS18"/>
<accession>C5FS18</accession>
<dbReference type="InterPro" id="IPR016036">
    <property type="entry name" value="Malonyl_transacylase_ACP-bd"/>
</dbReference>
<dbReference type="GeneID" id="9224627"/>
<sequence>MATKPRVNVVGGYFMGEDVSLFDAGVFNLASSVASVKDISKSKIKKLGKSVFLAEFHRAWTLNADCFLRQCTKQPKMVRHQTTAMTSDSSGEISAVYAVGLLSFREALGVAYYRGELARKGLSEKYIADPTNDGHIVVACINSPKSVTFSRNLEALDELAAKLEEDGIFARKLKVSMAYHSRHTAPMAQEYADRLHAILTPSPIFNCRSINRIKI</sequence>
<dbReference type="Pfam" id="PF00698">
    <property type="entry name" value="Acyl_transf_1"/>
    <property type="match status" value="1"/>
</dbReference>
<feature type="domain" description="Malonyl-CoA:ACP transacylase (MAT)" evidence="2">
    <location>
        <begin position="51"/>
        <end position="215"/>
    </location>
</feature>
<name>C5FS18_ARTOC</name>